<dbReference type="AlphaFoldDB" id="A0A1X7UFE0"/>
<feature type="disulfide bond" evidence="2">
    <location>
        <begin position="218"/>
        <end position="228"/>
    </location>
</feature>
<feature type="domain" description="SRCR" evidence="5">
    <location>
        <begin position="493"/>
        <end position="602"/>
    </location>
</feature>
<dbReference type="Pfam" id="PF00530">
    <property type="entry name" value="SRCR"/>
    <property type="match status" value="2"/>
</dbReference>
<feature type="chain" id="PRO_5012801536" description="SRCR domain-containing protein" evidence="4">
    <location>
        <begin position="23"/>
        <end position="954"/>
    </location>
</feature>
<feature type="domain" description="SRCR" evidence="5">
    <location>
        <begin position="602"/>
        <end position="725"/>
    </location>
</feature>
<feature type="transmembrane region" description="Helical" evidence="3">
    <location>
        <begin position="366"/>
        <end position="392"/>
    </location>
</feature>
<feature type="disulfide bond" evidence="2">
    <location>
        <begin position="691"/>
        <end position="701"/>
    </location>
</feature>
<dbReference type="GO" id="GO:0016020">
    <property type="term" value="C:membrane"/>
    <property type="evidence" value="ECO:0007669"/>
    <property type="project" value="InterPro"/>
</dbReference>
<proteinExistence type="predicted"/>
<feature type="transmembrane region" description="Helical" evidence="3">
    <location>
        <begin position="790"/>
        <end position="812"/>
    </location>
</feature>
<dbReference type="SUPFAM" id="SSF49265">
    <property type="entry name" value="Fibronectin type III"/>
    <property type="match status" value="1"/>
</dbReference>
<dbReference type="InterPro" id="IPR003961">
    <property type="entry name" value="FN3_dom"/>
</dbReference>
<dbReference type="EnsemblMetazoa" id="Aqu2.1.26201_001">
    <property type="protein sequence ID" value="Aqu2.1.26201_001"/>
    <property type="gene ID" value="Aqu2.1.26201"/>
</dbReference>
<evidence type="ECO:0000259" key="5">
    <source>
        <dbReference type="PROSITE" id="PS50287"/>
    </source>
</evidence>
<dbReference type="SUPFAM" id="SSF56487">
    <property type="entry name" value="SRCR-like"/>
    <property type="match status" value="4"/>
</dbReference>
<evidence type="ECO:0000256" key="2">
    <source>
        <dbReference type="PROSITE-ProRule" id="PRU00196"/>
    </source>
</evidence>
<evidence type="ECO:0000256" key="1">
    <source>
        <dbReference type="ARBA" id="ARBA00023157"/>
    </source>
</evidence>
<comment type="caution">
    <text evidence="2">Lacks conserved residue(s) required for the propagation of feature annotation.</text>
</comment>
<dbReference type="PROSITE" id="PS50853">
    <property type="entry name" value="FN3"/>
    <property type="match status" value="2"/>
</dbReference>
<evidence type="ECO:0000313" key="7">
    <source>
        <dbReference type="EnsemblMetazoa" id="Aqu2.1.26201_001"/>
    </source>
</evidence>
<name>A0A1X7UFE0_AMPQE</name>
<feature type="domain" description="SRCR" evidence="5">
    <location>
        <begin position="152"/>
        <end position="254"/>
    </location>
</feature>
<dbReference type="PANTHER" id="PTHR48071:SF18">
    <property type="entry name" value="DELETED IN MALIGNANT BRAIN TUMORS 1 PROTEIN-RELATED"/>
    <property type="match status" value="1"/>
</dbReference>
<keyword evidence="3" id="KW-1133">Transmembrane helix</keyword>
<keyword evidence="3" id="KW-0472">Membrane</keyword>
<dbReference type="InterPro" id="IPR013783">
    <property type="entry name" value="Ig-like_fold"/>
</dbReference>
<dbReference type="SMART" id="SM00202">
    <property type="entry name" value="SR"/>
    <property type="match status" value="2"/>
</dbReference>
<dbReference type="OrthoDB" id="536948at2759"/>
<dbReference type="InterPro" id="IPR036772">
    <property type="entry name" value="SRCR-like_dom_sf"/>
</dbReference>
<sequence length="954" mass="104925">MFNYLVFVSIVLVAVGVGVAEGTCTTGAVRYDPEYSNTVVQICFNNRWGYICASNDESQRKRISNVICQQMGYAKHSDTGTTQVSKVNPVPTPLFIRDLRCLNKPIVQQNLLDCTLQVVELGSHHQSCYTYSDHANYYAAASNCINTSVCQNGQIQLLDTNAVLLCVNGEWHALCSTTWSSTQAQVVCRQLGKNVIEAMADNVSVPANISVLPANFECHGNEKFLFNCSDSDRLIPSYTCINPFIKAVAGVMCKNLPGPPLNLTVNSQQSDIILHWEYTDDANNLSNFSVYCKHNVTVNPQLHLNIKSELNLLTKNNSATLIGLLANTVYTCCVSAVFPYMETDSTCINVTKASATPSSSNGAIPWIGGIFIGIIISAVFVIILLLIIKIVITRRSKDKQFKPNKRSSLQSDNPNVTSTVYHQSRGQTQNIGIYSDLSQNQFEPFSNGRDPAIPDANDYESPVDVNIMTVNNDPVYSLAETEEETGNYENVAVKVAHGVCIRGAIRYDPEYNNTVVQICFNNRWGYICASNIENQRKRISNVICQQMGYSRHSDTGITWIRINPAPTPGFIRWIYCSDKPISQQNILDCSHQFYDLDLNTACPMLSGNYYTAASNCVDTLACQNGEIQLLDTNAVLLCVNGEWHAFCGITWSSTQAQVVCRQLGKNTKGAMAVNVSVATGTMSVLRANFGCFGNEKFIYNCSDRDSIFCDNISSQTTVVAGAICEDLPGPPSNLTISSQQSDIILHWEYTDDANNVSNFSVYCKHNKTVDSQLHLSIKSELNLLTKNNSAALIGLLANTVYTCCVSAVFPYMETELTCINVTGFQETCPSTSTIIASSSLNEVIPWIGGFIGITISAVFVVILLLIIKIVITRKSKDKQSKSNKRSSLQCDNANVISTISSGQNVAYGVYSQNQSPLEVESFVDRSDPTTLEYASPFDVLQQNRVAVNDDEGYI</sequence>
<feature type="signal peptide" evidence="4">
    <location>
        <begin position="1"/>
        <end position="22"/>
    </location>
</feature>
<evidence type="ECO:0000256" key="3">
    <source>
        <dbReference type="SAM" id="Phobius"/>
    </source>
</evidence>
<feature type="domain" description="SRCR" evidence="5">
    <location>
        <begin position="17"/>
        <end position="145"/>
    </location>
</feature>
<evidence type="ECO:0000259" key="6">
    <source>
        <dbReference type="PROSITE" id="PS50853"/>
    </source>
</evidence>
<dbReference type="CDD" id="cd00063">
    <property type="entry name" value="FN3"/>
    <property type="match status" value="2"/>
</dbReference>
<dbReference type="InterPro" id="IPR001190">
    <property type="entry name" value="SRCR"/>
</dbReference>
<feature type="transmembrane region" description="Helical" evidence="3">
    <location>
        <begin position="846"/>
        <end position="871"/>
    </location>
</feature>
<keyword evidence="3" id="KW-0812">Transmembrane</keyword>
<dbReference type="Gene3D" id="3.10.250.10">
    <property type="entry name" value="SRCR-like domain"/>
    <property type="match status" value="4"/>
</dbReference>
<dbReference type="InParanoid" id="A0A1X7UFE0"/>
<organism evidence="7">
    <name type="scientific">Amphimedon queenslandica</name>
    <name type="common">Sponge</name>
    <dbReference type="NCBI Taxonomy" id="400682"/>
    <lineage>
        <taxon>Eukaryota</taxon>
        <taxon>Metazoa</taxon>
        <taxon>Porifera</taxon>
        <taxon>Demospongiae</taxon>
        <taxon>Heteroscleromorpha</taxon>
        <taxon>Haplosclerida</taxon>
        <taxon>Niphatidae</taxon>
        <taxon>Amphimedon</taxon>
    </lineage>
</organism>
<dbReference type="PROSITE" id="PS50287">
    <property type="entry name" value="SRCR_2"/>
    <property type="match status" value="4"/>
</dbReference>
<reference evidence="7" key="1">
    <citation type="submission" date="2017-05" db="UniProtKB">
        <authorList>
            <consortium name="EnsemblMetazoa"/>
        </authorList>
    </citation>
    <scope>IDENTIFICATION</scope>
</reference>
<keyword evidence="1 2" id="KW-1015">Disulfide bond</keyword>
<keyword evidence="4" id="KW-0732">Signal</keyword>
<evidence type="ECO:0000256" key="4">
    <source>
        <dbReference type="SAM" id="SignalP"/>
    </source>
</evidence>
<accession>A0A1X7UFE0</accession>
<protein>
    <recommendedName>
        <fullName evidence="8">SRCR domain-containing protein</fullName>
    </recommendedName>
</protein>
<dbReference type="InterPro" id="IPR036116">
    <property type="entry name" value="FN3_sf"/>
</dbReference>
<feature type="domain" description="Fibronectin type-III" evidence="6">
    <location>
        <begin position="730"/>
        <end position="830"/>
    </location>
</feature>
<dbReference type="SMART" id="SM00060">
    <property type="entry name" value="FN3"/>
    <property type="match status" value="2"/>
</dbReference>
<dbReference type="PANTHER" id="PTHR48071">
    <property type="entry name" value="SRCR DOMAIN-CONTAINING PROTEIN"/>
    <property type="match status" value="1"/>
</dbReference>
<dbReference type="Gene3D" id="2.60.40.10">
    <property type="entry name" value="Immunoglobulins"/>
    <property type="match status" value="2"/>
</dbReference>
<evidence type="ECO:0008006" key="8">
    <source>
        <dbReference type="Google" id="ProtNLM"/>
    </source>
</evidence>
<feature type="domain" description="Fibronectin type-III" evidence="6">
    <location>
        <begin position="259"/>
        <end position="359"/>
    </location>
</feature>